<organism evidence="4 5">
    <name type="scientific">Clostridium butyricum</name>
    <dbReference type="NCBI Taxonomy" id="1492"/>
    <lineage>
        <taxon>Bacteria</taxon>
        <taxon>Bacillati</taxon>
        <taxon>Bacillota</taxon>
        <taxon>Clostridia</taxon>
        <taxon>Eubacteriales</taxon>
        <taxon>Clostridiaceae</taxon>
        <taxon>Clostridium</taxon>
    </lineage>
</organism>
<proteinExistence type="predicted"/>
<protein>
    <recommendedName>
        <fullName evidence="8">VCBS repeat-containing protein</fullName>
    </recommendedName>
</protein>
<dbReference type="EMBL" id="BKBC01000015">
    <property type="protein sequence ID" value="GEQ21006.1"/>
    <property type="molecule type" value="Genomic_DNA"/>
</dbReference>
<dbReference type="AlphaFoldDB" id="A0A2S7FB76"/>
<dbReference type="EMBL" id="LRDH01000101">
    <property type="protein sequence ID" value="PPV15267.1"/>
    <property type="molecule type" value="Genomic_DNA"/>
</dbReference>
<sequence length="308" mass="35432">MKILLIKKKLIIDMIFIISIFIIGSATFYFQSSKLKALQAIYPVNLSKDTEYDLTGDGSKDFFQLISNENKVDFNIKTSNTDFYLSKEVDDKILFTKNIHWSPKIFMHDLSRNNIPELILMGSKNNKNTYYVFGWNNNKFNLITSGNSNILGILDCKNTKTPQCFSLSSSSGAKSISSFMVINNSFFNTTTSNTNLPSLDTTLSFINLIELPYNLDELPDIFTTDINKDELSIFWALDKDNYSYAFQNAFFYDYEWNDSGEPIALKWRLSFEKNKLNGQDGDKEELCILLDVIKDHSQYKITTIQKSK</sequence>
<reference evidence="3 7" key="3">
    <citation type="submission" date="2020-01" db="EMBL/GenBank/DDBJ databases">
        <title>Genome sequence of a 1,3-propanediol producer, Clostridium butyricum S3.</title>
        <authorList>
            <person name="Zhou J."/>
        </authorList>
    </citation>
    <scope>NUCLEOTIDE SEQUENCE [LARGE SCALE GENOMIC DNA]</scope>
    <source>
        <strain evidence="3 7">S3</strain>
    </source>
</reference>
<evidence type="ECO:0000313" key="7">
    <source>
        <dbReference type="Proteomes" id="UP000474042"/>
    </source>
</evidence>
<keyword evidence="1" id="KW-0472">Membrane</keyword>
<evidence type="ECO:0000313" key="2">
    <source>
        <dbReference type="EMBL" id="GEQ21006.1"/>
    </source>
</evidence>
<dbReference type="EMBL" id="WOFV02000012">
    <property type="protein sequence ID" value="NAS17424.1"/>
    <property type="molecule type" value="Genomic_DNA"/>
</dbReference>
<reference evidence="4 5" key="1">
    <citation type="submission" date="2016-01" db="EMBL/GenBank/DDBJ databases">
        <title>Characterization of the Clostridium difficile lineages that are prevalent in Hong Kong and China.</title>
        <authorList>
            <person name="Kwok J.S.-L."/>
            <person name="Lam W.-Y."/>
            <person name="Ip M."/>
            <person name="Chan T.-F."/>
            <person name="Hawkey P.M."/>
            <person name="Tsui S.K.-W."/>
        </authorList>
    </citation>
    <scope>NUCLEOTIDE SEQUENCE [LARGE SCALE GENOMIC DNA]</scope>
    <source>
        <strain evidence="4 5">300064</strain>
    </source>
</reference>
<dbReference type="Proteomes" id="UP000238081">
    <property type="component" value="Unassembled WGS sequence"/>
</dbReference>
<comment type="caution">
    <text evidence="4">The sequence shown here is derived from an EMBL/GenBank/DDBJ whole genome shotgun (WGS) entry which is preliminary data.</text>
</comment>
<keyword evidence="1" id="KW-0812">Transmembrane</keyword>
<feature type="transmembrane region" description="Helical" evidence="1">
    <location>
        <begin position="12"/>
        <end position="30"/>
    </location>
</feature>
<name>A0A2S7FB76_CLOBU</name>
<evidence type="ECO:0000313" key="6">
    <source>
        <dbReference type="Proteomes" id="UP000321089"/>
    </source>
</evidence>
<dbReference type="Proteomes" id="UP000474042">
    <property type="component" value="Unassembled WGS sequence"/>
</dbReference>
<evidence type="ECO:0000313" key="5">
    <source>
        <dbReference type="Proteomes" id="UP000238081"/>
    </source>
</evidence>
<reference evidence="2 6" key="2">
    <citation type="submission" date="2019-07" db="EMBL/GenBank/DDBJ databases">
        <title>Whole genome shotgun sequence of Clostridium butyricum NBRC 3858.</title>
        <authorList>
            <person name="Hosoyama A."/>
            <person name="Uohara A."/>
            <person name="Ohji S."/>
            <person name="Ichikawa N."/>
        </authorList>
    </citation>
    <scope>NUCLEOTIDE SEQUENCE [LARGE SCALE GENOMIC DNA]</scope>
    <source>
        <strain evidence="2 6">NBRC 3858</strain>
    </source>
</reference>
<dbReference type="RefSeq" id="WP_027636886.1">
    <property type="nucleotide sequence ID" value="NZ_BKBC01000015.1"/>
</dbReference>
<evidence type="ECO:0000313" key="4">
    <source>
        <dbReference type="EMBL" id="PPV15267.1"/>
    </source>
</evidence>
<evidence type="ECO:0008006" key="8">
    <source>
        <dbReference type="Google" id="ProtNLM"/>
    </source>
</evidence>
<keyword evidence="1" id="KW-1133">Transmembrane helix</keyword>
<evidence type="ECO:0000313" key="3">
    <source>
        <dbReference type="EMBL" id="NAS17424.1"/>
    </source>
</evidence>
<evidence type="ECO:0000256" key="1">
    <source>
        <dbReference type="SAM" id="Phobius"/>
    </source>
</evidence>
<dbReference type="Proteomes" id="UP000321089">
    <property type="component" value="Unassembled WGS sequence"/>
</dbReference>
<accession>A0A2S7FB76</accession>
<gene>
    <name evidence="4" type="ORF">AWN73_12230</name>
    <name evidence="2" type="ORF">CBU02nite_15120</name>
    <name evidence="3" type="ORF">GND98_005935</name>
</gene>